<dbReference type="OrthoDB" id="2444952at2759"/>
<protein>
    <submittedName>
        <fullName evidence="1">21439_t:CDS:1</fullName>
    </submittedName>
</protein>
<name>A0A9N9HSA6_9GLOM</name>
<accession>A0A9N9HSA6</accession>
<proteinExistence type="predicted"/>
<gene>
    <name evidence="1" type="ORF">DERYTH_LOCUS13142</name>
</gene>
<sequence>MDYFDEKPEKIFANQYSEQQILASGNASQNIDSINSRCTALENIKMMTQKELPKKNAKIQGIEKLLMSLDSESDTQVINTNQNLDKKQVEEELVGRYSIRERKETNSTIPMFQAQT</sequence>
<reference evidence="1" key="1">
    <citation type="submission" date="2021-06" db="EMBL/GenBank/DDBJ databases">
        <authorList>
            <person name="Kallberg Y."/>
            <person name="Tangrot J."/>
            <person name="Rosling A."/>
        </authorList>
    </citation>
    <scope>NUCLEOTIDE SEQUENCE</scope>
    <source>
        <strain evidence="1">MA453B</strain>
    </source>
</reference>
<evidence type="ECO:0000313" key="1">
    <source>
        <dbReference type="EMBL" id="CAG8703559.1"/>
    </source>
</evidence>
<dbReference type="Proteomes" id="UP000789405">
    <property type="component" value="Unassembled WGS sequence"/>
</dbReference>
<dbReference type="EMBL" id="CAJVPY010009002">
    <property type="protein sequence ID" value="CAG8703559.1"/>
    <property type="molecule type" value="Genomic_DNA"/>
</dbReference>
<evidence type="ECO:0000313" key="2">
    <source>
        <dbReference type="Proteomes" id="UP000789405"/>
    </source>
</evidence>
<comment type="caution">
    <text evidence="1">The sequence shown here is derived from an EMBL/GenBank/DDBJ whole genome shotgun (WGS) entry which is preliminary data.</text>
</comment>
<dbReference type="AlphaFoldDB" id="A0A9N9HSA6"/>
<organism evidence="1 2">
    <name type="scientific">Dentiscutata erythropus</name>
    <dbReference type="NCBI Taxonomy" id="1348616"/>
    <lineage>
        <taxon>Eukaryota</taxon>
        <taxon>Fungi</taxon>
        <taxon>Fungi incertae sedis</taxon>
        <taxon>Mucoromycota</taxon>
        <taxon>Glomeromycotina</taxon>
        <taxon>Glomeromycetes</taxon>
        <taxon>Diversisporales</taxon>
        <taxon>Gigasporaceae</taxon>
        <taxon>Dentiscutata</taxon>
    </lineage>
</organism>
<keyword evidence="2" id="KW-1185">Reference proteome</keyword>